<dbReference type="EMBL" id="SWBP01000003">
    <property type="protein sequence ID" value="TKB97696.1"/>
    <property type="molecule type" value="Genomic_DNA"/>
</dbReference>
<dbReference type="InterPro" id="IPR022643">
    <property type="entry name" value="De-COase2_C"/>
</dbReference>
<evidence type="ECO:0000256" key="7">
    <source>
        <dbReference type="RuleBase" id="RU003737"/>
    </source>
</evidence>
<dbReference type="UniPathway" id="UPA00034">
    <property type="reaction ID" value="UER00027"/>
</dbReference>
<dbReference type="CDD" id="cd06828">
    <property type="entry name" value="PLPDE_III_DapDC"/>
    <property type="match status" value="1"/>
</dbReference>
<evidence type="ECO:0000313" key="11">
    <source>
        <dbReference type="EMBL" id="TKB97696.1"/>
    </source>
</evidence>
<dbReference type="GO" id="GO:0008836">
    <property type="term" value="F:diaminopimelate decarboxylase activity"/>
    <property type="evidence" value="ECO:0007669"/>
    <property type="project" value="UniProtKB-UniRule"/>
</dbReference>
<keyword evidence="12" id="KW-1185">Reference proteome</keyword>
<feature type="domain" description="Orn/DAP/Arg decarboxylase 2 N-terminal" evidence="10">
    <location>
        <begin position="33"/>
        <end position="275"/>
    </location>
</feature>
<dbReference type="InterPro" id="IPR029066">
    <property type="entry name" value="PLP-binding_barrel"/>
</dbReference>
<organism evidence="11 12">
    <name type="scientific">Pedobacter cryophilus</name>
    <dbReference type="NCBI Taxonomy" id="2571271"/>
    <lineage>
        <taxon>Bacteria</taxon>
        <taxon>Pseudomonadati</taxon>
        <taxon>Bacteroidota</taxon>
        <taxon>Sphingobacteriia</taxon>
        <taxon>Sphingobacteriales</taxon>
        <taxon>Sphingobacteriaceae</taxon>
        <taxon>Pedobacter</taxon>
    </lineage>
</organism>
<dbReference type="PANTHER" id="PTHR43727:SF2">
    <property type="entry name" value="GROUP IV DECARBOXYLASE"/>
    <property type="match status" value="1"/>
</dbReference>
<dbReference type="Gene3D" id="3.20.20.10">
    <property type="entry name" value="Alanine racemase"/>
    <property type="match status" value="1"/>
</dbReference>
<dbReference type="InterPro" id="IPR022653">
    <property type="entry name" value="De-COase2_pyr-phos_BS"/>
</dbReference>
<keyword evidence="3 6" id="KW-0663">Pyridoxal phosphate</keyword>
<dbReference type="PROSITE" id="PS00879">
    <property type="entry name" value="ODR_DC_2_2"/>
    <property type="match status" value="1"/>
</dbReference>
<comment type="pathway">
    <text evidence="8">Amino-acid biosynthesis; L-lysine biosynthesis via DAP pathway; L-lysine from DL-2,6-diaminopimelate: step 1/1.</text>
</comment>
<feature type="modified residue" description="N6-(pyridoxal phosphate)lysine" evidence="6">
    <location>
        <position position="51"/>
    </location>
</feature>
<dbReference type="InterPro" id="IPR000183">
    <property type="entry name" value="Orn/DAP/Arg_de-COase"/>
</dbReference>
<gene>
    <name evidence="11" type="primary">lysA</name>
    <name evidence="11" type="ORF">FA046_10035</name>
</gene>
<comment type="similarity">
    <text evidence="7">Belongs to the Orn/Lys/Arg decarboxylase class-II family.</text>
</comment>
<keyword evidence="8" id="KW-0028">Amino-acid biosynthesis</keyword>
<evidence type="ECO:0000256" key="8">
    <source>
        <dbReference type="RuleBase" id="RU003738"/>
    </source>
</evidence>
<evidence type="ECO:0000256" key="3">
    <source>
        <dbReference type="ARBA" id="ARBA00022898"/>
    </source>
</evidence>
<dbReference type="OrthoDB" id="9802241at2"/>
<keyword evidence="8" id="KW-0457">Lysine biosynthesis</keyword>
<evidence type="ECO:0000256" key="4">
    <source>
        <dbReference type="ARBA" id="ARBA00023239"/>
    </source>
</evidence>
<feature type="active site" description="Proton donor" evidence="6">
    <location>
        <position position="352"/>
    </location>
</feature>
<dbReference type="Proteomes" id="UP000308181">
    <property type="component" value="Unassembled WGS sequence"/>
</dbReference>
<dbReference type="Gene3D" id="2.40.37.10">
    <property type="entry name" value="Lyase, Ornithine Decarboxylase, Chain A, domain 1"/>
    <property type="match status" value="1"/>
</dbReference>
<dbReference type="PANTHER" id="PTHR43727">
    <property type="entry name" value="DIAMINOPIMELATE DECARBOXYLASE"/>
    <property type="match status" value="1"/>
</dbReference>
<proteinExistence type="inferred from homology"/>
<evidence type="ECO:0000256" key="1">
    <source>
        <dbReference type="ARBA" id="ARBA00001933"/>
    </source>
</evidence>
<dbReference type="PROSITE" id="PS00878">
    <property type="entry name" value="ODR_DC_2_1"/>
    <property type="match status" value="1"/>
</dbReference>
<dbReference type="Pfam" id="PF02784">
    <property type="entry name" value="Orn_Arg_deC_N"/>
    <property type="match status" value="1"/>
</dbReference>
<comment type="catalytic activity">
    <reaction evidence="8">
        <text>meso-2,6-diaminopimelate + H(+) = L-lysine + CO2</text>
        <dbReference type="Rhea" id="RHEA:15101"/>
        <dbReference type="ChEBI" id="CHEBI:15378"/>
        <dbReference type="ChEBI" id="CHEBI:16526"/>
        <dbReference type="ChEBI" id="CHEBI:32551"/>
        <dbReference type="ChEBI" id="CHEBI:57791"/>
        <dbReference type="EC" id="4.1.1.20"/>
    </reaction>
</comment>
<dbReference type="GO" id="GO:0009089">
    <property type="term" value="P:lysine biosynthetic process via diaminopimelate"/>
    <property type="evidence" value="ECO:0007669"/>
    <property type="project" value="UniProtKB-UniRule"/>
</dbReference>
<dbReference type="EC" id="4.1.1.20" evidence="5 8"/>
<dbReference type="PRINTS" id="PR01181">
    <property type="entry name" value="DAPDCRBXLASE"/>
</dbReference>
<feature type="domain" description="Orn/DAP/Arg decarboxylase 2 C-terminal" evidence="9">
    <location>
        <begin position="20"/>
        <end position="379"/>
    </location>
</feature>
<accession>A0A4U1BXF3</accession>
<comment type="cofactor">
    <cofactor evidence="1 6 8">
        <name>pyridoxal 5'-phosphate</name>
        <dbReference type="ChEBI" id="CHEBI:597326"/>
    </cofactor>
</comment>
<dbReference type="InterPro" id="IPR022644">
    <property type="entry name" value="De-COase2_N"/>
</dbReference>
<dbReference type="InterPro" id="IPR022657">
    <property type="entry name" value="De-COase2_CS"/>
</dbReference>
<comment type="caution">
    <text evidence="11">The sequence shown here is derived from an EMBL/GenBank/DDBJ whole genome shotgun (WGS) entry which is preliminary data.</text>
</comment>
<dbReference type="SUPFAM" id="SSF50621">
    <property type="entry name" value="Alanine racemase C-terminal domain-like"/>
    <property type="match status" value="1"/>
</dbReference>
<dbReference type="SUPFAM" id="SSF51419">
    <property type="entry name" value="PLP-binding barrel"/>
    <property type="match status" value="1"/>
</dbReference>
<evidence type="ECO:0000259" key="9">
    <source>
        <dbReference type="Pfam" id="PF00278"/>
    </source>
</evidence>
<dbReference type="FunFam" id="3.20.20.10:FF:000003">
    <property type="entry name" value="Diaminopimelate decarboxylase"/>
    <property type="match status" value="1"/>
</dbReference>
<reference evidence="11 12" key="1">
    <citation type="submission" date="2019-04" db="EMBL/GenBank/DDBJ databases">
        <title>Pedobacter sp. AR-3-17 sp. nov., isolated from Arctic soil.</title>
        <authorList>
            <person name="Dahal R.H."/>
            <person name="Kim D.-U."/>
        </authorList>
    </citation>
    <scope>NUCLEOTIDE SEQUENCE [LARGE SCALE GENOMIC DNA]</scope>
    <source>
        <strain evidence="11 12">AR-3-17</strain>
    </source>
</reference>
<sequence length="402" mass="44848">MRKMFNSAIVESFKAKETPFYYYDLSLLKETLNECKTAADQYHFHVHFALKSNFNDKVLNIIKSKGYGADCVSGGEINKAIEIGFKKEQIVFAGVGKSDAEINFALDQDIFSFNVESIQELEVINELAAAKGKIASVAIRINPNVDAHTHHYITTGLDENKFGINTWDLPAVSETLKACKNLSFLGIHFHVGSQITDMNVFKSLCIKVNEMQLWFEERGMPVKVLNVGGGLGVDYYHPDENSIPDFDSYFKIFNDFLEVKPHQEVHFELGRALVAQCSSLISKVLYIKNGIKKNFAIIDAGMTELMRPALYQAYHKIENLSKAEGLGLTVEGSLNHTPHTSNLFYDVVGPICESSDCFGKEVNLPETKRGDLIALRTAGAYGEVMASAYNLRSAIRHVYSEG</sequence>
<dbReference type="PRINTS" id="PR01179">
    <property type="entry name" value="ODADCRBXLASE"/>
</dbReference>
<evidence type="ECO:0000256" key="5">
    <source>
        <dbReference type="NCBIfam" id="TIGR01048"/>
    </source>
</evidence>
<evidence type="ECO:0000256" key="2">
    <source>
        <dbReference type="ARBA" id="ARBA00022793"/>
    </source>
</evidence>
<dbReference type="InterPro" id="IPR002986">
    <property type="entry name" value="DAP_deCOOHase_LysA"/>
</dbReference>
<evidence type="ECO:0000313" key="12">
    <source>
        <dbReference type="Proteomes" id="UP000308181"/>
    </source>
</evidence>
<evidence type="ECO:0000259" key="10">
    <source>
        <dbReference type="Pfam" id="PF02784"/>
    </source>
</evidence>
<name>A0A4U1BXF3_9SPHI</name>
<dbReference type="Pfam" id="PF00278">
    <property type="entry name" value="Orn_DAP_Arg_deC"/>
    <property type="match status" value="1"/>
</dbReference>
<dbReference type="InterPro" id="IPR009006">
    <property type="entry name" value="Ala_racemase/Decarboxylase_C"/>
</dbReference>
<keyword evidence="4 8" id="KW-0456">Lyase</keyword>
<evidence type="ECO:0000256" key="6">
    <source>
        <dbReference type="PIRSR" id="PIRSR600183-50"/>
    </source>
</evidence>
<dbReference type="AlphaFoldDB" id="A0A4U1BXF3"/>
<protein>
    <recommendedName>
        <fullName evidence="5 8">Diaminopimelate decarboxylase</fullName>
        <ecNumber evidence="5 8">4.1.1.20</ecNumber>
    </recommendedName>
</protein>
<dbReference type="NCBIfam" id="TIGR01048">
    <property type="entry name" value="lysA"/>
    <property type="match status" value="1"/>
</dbReference>
<keyword evidence="2 8" id="KW-0210">Decarboxylase</keyword>